<comment type="caution">
    <text evidence="1">The sequence shown here is derived from an EMBL/GenBank/DDBJ whole genome shotgun (WGS) entry which is preliminary data.</text>
</comment>
<name>A0A9P0K937_ACAOB</name>
<evidence type="ECO:0000313" key="1">
    <source>
        <dbReference type="EMBL" id="CAH1969946.1"/>
    </source>
</evidence>
<protein>
    <submittedName>
        <fullName evidence="1">Uncharacterized protein</fullName>
    </submittedName>
</protein>
<sequence>MGSNSDDFWTSGSSLVFNFDDDDEEIVESVDDFVFKTSEDCSVVPIHSIITKHCLDLILADAKPRKHDLPSVEIAIQRLLNGQKSAIYIYRSLKHKISLLEAALDIKEGNLILMMRVQIWQDLQSISVMMSQSLKKKFYNGMRRKEVILVV</sequence>
<dbReference type="Proteomes" id="UP001152888">
    <property type="component" value="Unassembled WGS sequence"/>
</dbReference>
<dbReference type="EMBL" id="CAKOFQ010006767">
    <property type="protein sequence ID" value="CAH1969946.1"/>
    <property type="molecule type" value="Genomic_DNA"/>
</dbReference>
<keyword evidence="2" id="KW-1185">Reference proteome</keyword>
<dbReference type="OrthoDB" id="9977282at2759"/>
<gene>
    <name evidence="1" type="ORF">ACAOBT_LOCUS8651</name>
</gene>
<evidence type="ECO:0000313" key="2">
    <source>
        <dbReference type="Proteomes" id="UP001152888"/>
    </source>
</evidence>
<dbReference type="AlphaFoldDB" id="A0A9P0K937"/>
<proteinExistence type="predicted"/>
<accession>A0A9P0K937</accession>
<reference evidence="1" key="1">
    <citation type="submission" date="2022-03" db="EMBL/GenBank/DDBJ databases">
        <authorList>
            <person name="Sayadi A."/>
        </authorList>
    </citation>
    <scope>NUCLEOTIDE SEQUENCE</scope>
</reference>
<organism evidence="1 2">
    <name type="scientific">Acanthoscelides obtectus</name>
    <name type="common">Bean weevil</name>
    <name type="synonym">Bruchus obtectus</name>
    <dbReference type="NCBI Taxonomy" id="200917"/>
    <lineage>
        <taxon>Eukaryota</taxon>
        <taxon>Metazoa</taxon>
        <taxon>Ecdysozoa</taxon>
        <taxon>Arthropoda</taxon>
        <taxon>Hexapoda</taxon>
        <taxon>Insecta</taxon>
        <taxon>Pterygota</taxon>
        <taxon>Neoptera</taxon>
        <taxon>Endopterygota</taxon>
        <taxon>Coleoptera</taxon>
        <taxon>Polyphaga</taxon>
        <taxon>Cucujiformia</taxon>
        <taxon>Chrysomeloidea</taxon>
        <taxon>Chrysomelidae</taxon>
        <taxon>Bruchinae</taxon>
        <taxon>Bruchini</taxon>
        <taxon>Acanthoscelides</taxon>
    </lineage>
</organism>